<organism evidence="1 2">
    <name type="scientific">Populus alba x Populus x berolinensis</name>
    <dbReference type="NCBI Taxonomy" id="444605"/>
    <lineage>
        <taxon>Eukaryota</taxon>
        <taxon>Viridiplantae</taxon>
        <taxon>Streptophyta</taxon>
        <taxon>Embryophyta</taxon>
        <taxon>Tracheophyta</taxon>
        <taxon>Spermatophyta</taxon>
        <taxon>Magnoliopsida</taxon>
        <taxon>eudicotyledons</taxon>
        <taxon>Gunneridae</taxon>
        <taxon>Pentapetalae</taxon>
        <taxon>rosids</taxon>
        <taxon>fabids</taxon>
        <taxon>Malpighiales</taxon>
        <taxon>Salicaceae</taxon>
        <taxon>Saliceae</taxon>
        <taxon>Populus</taxon>
    </lineage>
</organism>
<sequence length="52" mass="6473">MSFLCSVCLQSSFLVKQSLGFCFKSDFLYWVHSKWHKKFMIWTHWKRPFFTF</sequence>
<proteinExistence type="predicted"/>
<accession>A0AAD6RSU1</accession>
<dbReference type="Proteomes" id="UP001164929">
    <property type="component" value="Chromosome 1"/>
</dbReference>
<keyword evidence="2" id="KW-1185">Reference proteome</keyword>
<evidence type="ECO:0000313" key="2">
    <source>
        <dbReference type="Proteomes" id="UP001164929"/>
    </source>
</evidence>
<dbReference type="AlphaFoldDB" id="A0AAD6RSU1"/>
<evidence type="ECO:0000313" key="1">
    <source>
        <dbReference type="EMBL" id="KAJ7014505.1"/>
    </source>
</evidence>
<protein>
    <submittedName>
        <fullName evidence="1">Uncharacterized protein</fullName>
    </submittedName>
</protein>
<name>A0AAD6RSU1_9ROSI</name>
<reference evidence="1 2" key="1">
    <citation type="journal article" date="2023" name="Mol. Ecol. Resour.">
        <title>Chromosome-level genome assembly of a triploid poplar Populus alba 'Berolinensis'.</title>
        <authorList>
            <person name="Chen S."/>
            <person name="Yu Y."/>
            <person name="Wang X."/>
            <person name="Wang S."/>
            <person name="Zhang T."/>
            <person name="Zhou Y."/>
            <person name="He R."/>
            <person name="Meng N."/>
            <person name="Wang Y."/>
            <person name="Liu W."/>
            <person name="Liu Z."/>
            <person name="Liu J."/>
            <person name="Guo Q."/>
            <person name="Huang H."/>
            <person name="Sederoff R.R."/>
            <person name="Wang G."/>
            <person name="Qu G."/>
            <person name="Chen S."/>
        </authorList>
    </citation>
    <scope>NUCLEOTIDE SEQUENCE [LARGE SCALE GENOMIC DNA]</scope>
    <source>
        <strain evidence="1">SC-2020</strain>
    </source>
</reference>
<dbReference type="EMBL" id="JAQIZT010000001">
    <property type="protein sequence ID" value="KAJ7014505.1"/>
    <property type="molecule type" value="Genomic_DNA"/>
</dbReference>
<gene>
    <name evidence="1" type="ORF">NC653_003963</name>
</gene>
<comment type="caution">
    <text evidence="1">The sequence shown here is derived from an EMBL/GenBank/DDBJ whole genome shotgun (WGS) entry which is preliminary data.</text>
</comment>